<dbReference type="Pfam" id="PF16242">
    <property type="entry name" value="Pyrid_ox_like"/>
    <property type="match status" value="1"/>
</dbReference>
<dbReference type="InterPro" id="IPR052917">
    <property type="entry name" value="Stress-Dev_Protein"/>
</dbReference>
<comment type="caution">
    <text evidence="2">The sequence shown here is derived from an EMBL/GenBank/DDBJ whole genome shotgun (WGS) entry which is preliminary data.</text>
</comment>
<dbReference type="PANTHER" id="PTHR34818">
    <property type="entry name" value="PROTEIN BLI-3"/>
    <property type="match status" value="1"/>
</dbReference>
<protein>
    <submittedName>
        <fullName evidence="2">Pyridoxamine 5'-phosphate oxidase family protein</fullName>
    </submittedName>
</protein>
<dbReference type="AlphaFoldDB" id="A0A6B3SJG3"/>
<dbReference type="InterPro" id="IPR012349">
    <property type="entry name" value="Split_barrel_FMN-bd"/>
</dbReference>
<sequence>MDVQQQDNEDLVKVAELVKEMKFAMLTTEEMDGTLRSRPMSTMQMDSEGHLWFFTAMSSPKVAEAEQHRQVNLSYARTDKQDYLSISGKVEVVHDKQKMQELWTPWIKPWFRDGLDDPDLVLLKVTITEAEYWDAPGSAMVRLYGLAKGILTGNTDALGDNRKLVM</sequence>
<name>A0A6B3SJG3_9BURK</name>
<dbReference type="PANTHER" id="PTHR34818:SF1">
    <property type="entry name" value="PROTEIN BLI-3"/>
    <property type="match status" value="1"/>
</dbReference>
<organism evidence="2 3">
    <name type="scientific">Noviherbaspirillum galbum</name>
    <dbReference type="NCBI Taxonomy" id="2709383"/>
    <lineage>
        <taxon>Bacteria</taxon>
        <taxon>Pseudomonadati</taxon>
        <taxon>Pseudomonadota</taxon>
        <taxon>Betaproteobacteria</taxon>
        <taxon>Burkholderiales</taxon>
        <taxon>Oxalobacteraceae</taxon>
        <taxon>Noviherbaspirillum</taxon>
    </lineage>
</organism>
<keyword evidence="3" id="KW-1185">Reference proteome</keyword>
<gene>
    <name evidence="2" type="ORF">G3574_07595</name>
</gene>
<dbReference type="Proteomes" id="UP000482155">
    <property type="component" value="Unassembled WGS sequence"/>
</dbReference>
<accession>A0A6B3SJG3</accession>
<feature type="domain" description="General stress protein FMN-binding split barrel" evidence="1">
    <location>
        <begin position="10"/>
        <end position="155"/>
    </location>
</feature>
<reference evidence="2 3" key="1">
    <citation type="submission" date="2020-02" db="EMBL/GenBank/DDBJ databases">
        <authorList>
            <person name="Kim M.K."/>
        </authorList>
    </citation>
    <scope>NUCLEOTIDE SEQUENCE [LARGE SCALE GENOMIC DNA]</scope>
    <source>
        <strain evidence="2 3">17J57-3</strain>
    </source>
</reference>
<evidence type="ECO:0000313" key="2">
    <source>
        <dbReference type="EMBL" id="NEX60937.1"/>
    </source>
</evidence>
<dbReference type="EMBL" id="JAAIVB010000021">
    <property type="protein sequence ID" value="NEX60937.1"/>
    <property type="molecule type" value="Genomic_DNA"/>
</dbReference>
<evidence type="ECO:0000259" key="1">
    <source>
        <dbReference type="Pfam" id="PF16242"/>
    </source>
</evidence>
<dbReference type="SUPFAM" id="SSF50475">
    <property type="entry name" value="FMN-binding split barrel"/>
    <property type="match status" value="1"/>
</dbReference>
<dbReference type="Gene3D" id="2.30.110.10">
    <property type="entry name" value="Electron Transport, Fmn-binding Protein, Chain A"/>
    <property type="match status" value="1"/>
</dbReference>
<evidence type="ECO:0000313" key="3">
    <source>
        <dbReference type="Proteomes" id="UP000482155"/>
    </source>
</evidence>
<dbReference type="InterPro" id="IPR038725">
    <property type="entry name" value="YdaG_split_barrel_FMN-bd"/>
</dbReference>
<proteinExistence type="predicted"/>
<dbReference type="RefSeq" id="WP_163961640.1">
    <property type="nucleotide sequence ID" value="NZ_JAAIVB010000021.1"/>
</dbReference>